<keyword evidence="2" id="KW-1185">Reference proteome</keyword>
<gene>
    <name evidence="1" type="ORF">AYI69_g8398</name>
</gene>
<reference evidence="2" key="1">
    <citation type="submission" date="2017-01" db="EMBL/GenBank/DDBJ databases">
        <authorList>
            <person name="Wang Y."/>
            <person name="White M."/>
            <person name="Kvist S."/>
            <person name="Moncalvo J.-M."/>
        </authorList>
    </citation>
    <scope>NUCLEOTIDE SEQUENCE [LARGE SCALE GENOMIC DNA]</scope>
    <source>
        <strain evidence="2">ID-206-W2</strain>
    </source>
</reference>
<dbReference type="Proteomes" id="UP000187429">
    <property type="component" value="Unassembled WGS sequence"/>
</dbReference>
<comment type="caution">
    <text evidence="1">The sequence shown here is derived from an EMBL/GenBank/DDBJ whole genome shotgun (WGS) entry which is preliminary data.</text>
</comment>
<dbReference type="AlphaFoldDB" id="A0A1R1XJU1"/>
<organism evidence="1 2">
    <name type="scientific">Smittium culicis</name>
    <dbReference type="NCBI Taxonomy" id="133412"/>
    <lineage>
        <taxon>Eukaryota</taxon>
        <taxon>Fungi</taxon>
        <taxon>Fungi incertae sedis</taxon>
        <taxon>Zoopagomycota</taxon>
        <taxon>Kickxellomycotina</taxon>
        <taxon>Harpellomycetes</taxon>
        <taxon>Harpellales</taxon>
        <taxon>Legeriomycetaceae</taxon>
        <taxon>Smittium</taxon>
    </lineage>
</organism>
<protein>
    <submittedName>
        <fullName evidence="1">Uncharacterized protein</fullName>
    </submittedName>
</protein>
<evidence type="ECO:0000313" key="1">
    <source>
        <dbReference type="EMBL" id="OMJ14895.1"/>
    </source>
</evidence>
<evidence type="ECO:0000313" key="2">
    <source>
        <dbReference type="Proteomes" id="UP000187429"/>
    </source>
</evidence>
<sequence>MRNLKFQPEIAYLNFDRSLRKTDQIFQPVVKDPFQAFGPVSNIPKIYPSYLILSFNIPRKKSTLETIGTEFEESERRMMAIFDSTRRRMRDDIKLSRVSTAIIRARLGVNTLTLEQQFEVERLFSVDWE</sequence>
<dbReference type="EMBL" id="LSSM01004447">
    <property type="protein sequence ID" value="OMJ14895.1"/>
    <property type="molecule type" value="Genomic_DNA"/>
</dbReference>
<name>A0A1R1XJU1_9FUNG</name>
<accession>A0A1R1XJU1</accession>
<proteinExistence type="predicted"/>